<accession>A0A6N7XH25</accession>
<comment type="caution">
    <text evidence="1">The sequence shown here is derived from an EMBL/GenBank/DDBJ whole genome shotgun (WGS) entry which is preliminary data.</text>
</comment>
<proteinExistence type="predicted"/>
<dbReference type="AlphaFoldDB" id="A0A6N7XH25"/>
<dbReference type="PANTHER" id="PTHR30032">
    <property type="entry name" value="N-ACETYLMURAMOYL-L-ALANINE AMIDASE-RELATED"/>
    <property type="match status" value="1"/>
</dbReference>
<organism evidence="1 2">
    <name type="scientific">Peptostreptococcus porci</name>
    <dbReference type="NCBI Taxonomy" id="2652282"/>
    <lineage>
        <taxon>Bacteria</taxon>
        <taxon>Bacillati</taxon>
        <taxon>Bacillota</taxon>
        <taxon>Clostridia</taxon>
        <taxon>Peptostreptococcales</taxon>
        <taxon>Peptostreptococcaceae</taxon>
        <taxon>Peptostreptococcus</taxon>
    </lineage>
</organism>
<dbReference type="EMBL" id="VUNE01000003">
    <property type="protein sequence ID" value="MST62509.1"/>
    <property type="molecule type" value="Genomic_DNA"/>
</dbReference>
<gene>
    <name evidence="1" type="ORF">FYJ71_05970</name>
</gene>
<evidence type="ECO:0000313" key="2">
    <source>
        <dbReference type="Proteomes" id="UP000440713"/>
    </source>
</evidence>
<name>A0A6N7XH25_9FIRM</name>
<dbReference type="PANTHER" id="PTHR30032:SF4">
    <property type="entry name" value="AMIDASE ENHANCER"/>
    <property type="match status" value="1"/>
</dbReference>
<dbReference type="Pfam" id="PF04122">
    <property type="entry name" value="CW_binding_2"/>
    <property type="match status" value="3"/>
</dbReference>
<dbReference type="Proteomes" id="UP000440713">
    <property type="component" value="Unassembled WGS sequence"/>
</dbReference>
<keyword evidence="2" id="KW-1185">Reference proteome</keyword>
<evidence type="ECO:0000313" key="1">
    <source>
        <dbReference type="EMBL" id="MST62509.1"/>
    </source>
</evidence>
<dbReference type="Gene3D" id="3.40.50.12090">
    <property type="match status" value="1"/>
</dbReference>
<protein>
    <submittedName>
        <fullName evidence="1">Cell wall-binding repeat-containing protein</fullName>
    </submittedName>
</protein>
<dbReference type="GO" id="GO:0030288">
    <property type="term" value="C:outer membrane-bounded periplasmic space"/>
    <property type="evidence" value="ECO:0007669"/>
    <property type="project" value="TreeGrafter"/>
</dbReference>
<sequence length="351" mass="38827">MLYYNIKGDIDMKFRKTLTLALAGMLTICSVGTSLALWQEYGTHGGFEGGWKRFYGRDRIKTAEYTANSLNPHKDKDSVFQLKEGEGVPTVLVNQDSFQDGLSAYNLCKAFNARLLLIKPDYANIGLMRDYYKSKTVYLLGSEKEIYKSTENYIKKYMPKANVVRIGNSNAYDRNMATIKMSGLSRVVVADGRKFPDALSASGLCNLENLGLRLVDGSKPYSQNGLTTVYTVGGVDSVAQDGGKRLFGNDRYDTGKEVARQAKGYLNIVFVDGRRFPDSVSGINLVKPRTAIVLPISDDRDNSDMKEFLAALPKSENSDSWDIEKCGAALVVGGHNSVSDKTVQKMLYPSK</sequence>
<dbReference type="InterPro" id="IPR051922">
    <property type="entry name" value="Bact_Sporulation_Assoc"/>
</dbReference>
<dbReference type="InterPro" id="IPR007253">
    <property type="entry name" value="Cell_wall-bd_2"/>
</dbReference>
<reference evidence="1 2" key="1">
    <citation type="submission" date="2019-08" db="EMBL/GenBank/DDBJ databases">
        <title>In-depth cultivation of the pig gut microbiome towards novel bacterial diversity and tailored functional studies.</title>
        <authorList>
            <person name="Wylensek D."/>
            <person name="Hitch T.C.A."/>
            <person name="Clavel T."/>
        </authorList>
    </citation>
    <scope>NUCLEOTIDE SEQUENCE [LARGE SCALE GENOMIC DNA]</scope>
    <source>
        <strain evidence="1 2">WCA-SAB-591-4A-A</strain>
    </source>
</reference>